<proteinExistence type="predicted"/>
<evidence type="ECO:0000313" key="2">
    <source>
        <dbReference type="EMBL" id="QNO41617.1"/>
    </source>
</evidence>
<gene>
    <name evidence="1" type="ORF">JNOLDJLP_00038</name>
    <name evidence="2" type="ORF">OAEIHDOC_00038</name>
</gene>
<sequence>MDTTTTYKTRNIESALSSKGFQSRHGSKHKIYVYEGGSEMDIHTFVSHGVKEYGGSLLSAMRRQLKLSHEEFDGVVTCSIDTEELAGIYSEK</sequence>
<reference evidence="1" key="1">
    <citation type="submission" date="2020-06" db="EMBL/GenBank/DDBJ databases">
        <title>Unique genomic features of the anaerobic methanotrophic archaea.</title>
        <authorList>
            <person name="Chadwick G.L."/>
            <person name="Skennerton C.T."/>
            <person name="Laso-Perez R."/>
            <person name="Leu A.O."/>
            <person name="Speth D.R."/>
            <person name="Yu H."/>
            <person name="Morgan-Lang C."/>
            <person name="Hatzenpichler R."/>
            <person name="Goudeau D."/>
            <person name="Malmstrom R."/>
            <person name="Brazelton W.J."/>
            <person name="Woyke T."/>
            <person name="Hallam S.J."/>
            <person name="Tyson G.W."/>
            <person name="Wegener G."/>
            <person name="Boetius A."/>
            <person name="Orphan V."/>
        </authorList>
    </citation>
    <scope>NUCLEOTIDE SEQUENCE</scope>
</reference>
<accession>A0A7G9XZM9</accession>
<dbReference type="EMBL" id="MT630653">
    <property type="protein sequence ID" value="QNO41617.1"/>
    <property type="molecule type" value="Genomic_DNA"/>
</dbReference>
<dbReference type="EMBL" id="MT630607">
    <property type="protein sequence ID" value="QNO41213.1"/>
    <property type="molecule type" value="Genomic_DNA"/>
</dbReference>
<name>A0A7G9XZM9_9EURY</name>
<dbReference type="AlphaFoldDB" id="A0A7G9XZM9"/>
<organism evidence="1">
    <name type="scientific">Candidatus Methanogaster sp. ANME-2c ERB4</name>
    <dbReference type="NCBI Taxonomy" id="2759911"/>
    <lineage>
        <taxon>Archaea</taxon>
        <taxon>Methanobacteriati</taxon>
        <taxon>Methanobacteriota</taxon>
        <taxon>Stenosarchaea group</taxon>
        <taxon>Methanomicrobia</taxon>
        <taxon>Methanosarcinales</taxon>
        <taxon>ANME-2 cluster</taxon>
        <taxon>Candidatus Methanogasteraceae</taxon>
        <taxon>Candidatus Methanogaster</taxon>
    </lineage>
</organism>
<protein>
    <submittedName>
        <fullName evidence="1">Uncharacterized protein</fullName>
    </submittedName>
</protein>
<evidence type="ECO:0000313" key="1">
    <source>
        <dbReference type="EMBL" id="QNO41213.1"/>
    </source>
</evidence>